<evidence type="ECO:0000313" key="4">
    <source>
        <dbReference type="Proteomes" id="UP000254920"/>
    </source>
</evidence>
<evidence type="ECO:0000256" key="1">
    <source>
        <dbReference type="ARBA" id="ARBA00010574"/>
    </source>
</evidence>
<dbReference type="GeneID" id="93090286"/>
<organism evidence="3 4">
    <name type="scientific">Campylobacter sputorum subsp. sputorum</name>
    <dbReference type="NCBI Taxonomy" id="32024"/>
    <lineage>
        <taxon>Bacteria</taxon>
        <taxon>Pseudomonadati</taxon>
        <taxon>Campylobacterota</taxon>
        <taxon>Epsilonproteobacteria</taxon>
        <taxon>Campylobacterales</taxon>
        <taxon>Campylobacteraceae</taxon>
        <taxon>Campylobacter</taxon>
    </lineage>
</organism>
<dbReference type="PANTHER" id="PTHR21043:SF0">
    <property type="entry name" value="MITOCHONDRIAL ASSEMBLY OF RIBOSOMAL LARGE SUBUNIT PROTEIN 1"/>
    <property type="match status" value="1"/>
</dbReference>
<protein>
    <recommendedName>
        <fullName evidence="2">Ribosomal silencing factor RsfS</fullName>
    </recommendedName>
</protein>
<dbReference type="InterPro" id="IPR043519">
    <property type="entry name" value="NT_sf"/>
</dbReference>
<dbReference type="EMBL" id="UFVD01000001">
    <property type="protein sequence ID" value="SUX11421.1"/>
    <property type="molecule type" value="Genomic_DNA"/>
</dbReference>
<dbReference type="RefSeq" id="WP_089182151.1">
    <property type="nucleotide sequence ID" value="NZ_CP043427.1"/>
</dbReference>
<keyword evidence="2" id="KW-0963">Cytoplasm</keyword>
<dbReference type="Gene3D" id="3.30.460.10">
    <property type="entry name" value="Beta Polymerase, domain 2"/>
    <property type="match status" value="1"/>
</dbReference>
<dbReference type="HAMAP" id="MF_01477">
    <property type="entry name" value="Iojap_RsfS"/>
    <property type="match status" value="1"/>
</dbReference>
<accession>A0A381DLQ7</accession>
<dbReference type="InterPro" id="IPR004394">
    <property type="entry name" value="Iojap/RsfS/C7orf30"/>
</dbReference>
<reference evidence="3 4" key="1">
    <citation type="submission" date="2018-06" db="EMBL/GenBank/DDBJ databases">
        <authorList>
            <consortium name="Pathogen Informatics"/>
            <person name="Doyle S."/>
        </authorList>
    </citation>
    <scope>NUCLEOTIDE SEQUENCE [LARGE SCALE GENOMIC DNA]</scope>
    <source>
        <strain evidence="3 4">NCTC12475</strain>
    </source>
</reference>
<sequence length="111" mass="13120">MNQRIENIIKILDEKKAEEIQFFDMSKDEYFVDYVIIATTLGAKHSLALIDELKNKLKPLKEEFLNVEISDEWSVIDLGDMVIHLFDPAYRAKYNIEELLEQIKEMKEKIV</sequence>
<evidence type="ECO:0000313" key="3">
    <source>
        <dbReference type="EMBL" id="SUX11421.1"/>
    </source>
</evidence>
<dbReference type="STRING" id="32024.GCA_000788295_00826"/>
<comment type="function">
    <text evidence="2">Functions as a ribosomal silencing factor. Interacts with ribosomal protein uL14 (rplN), blocking formation of intersubunit bridge B8. Prevents association of the 30S and 50S ribosomal subunits and the formation of functional ribosomes, thus repressing translation.</text>
</comment>
<dbReference type="SUPFAM" id="SSF81301">
    <property type="entry name" value="Nucleotidyltransferase"/>
    <property type="match status" value="1"/>
</dbReference>
<dbReference type="GO" id="GO:0043023">
    <property type="term" value="F:ribosomal large subunit binding"/>
    <property type="evidence" value="ECO:0007669"/>
    <property type="project" value="TreeGrafter"/>
</dbReference>
<dbReference type="Proteomes" id="UP000254920">
    <property type="component" value="Unassembled WGS sequence"/>
</dbReference>
<name>A0A381DLQ7_9BACT</name>
<proteinExistence type="inferred from homology"/>
<dbReference type="GO" id="GO:0005737">
    <property type="term" value="C:cytoplasm"/>
    <property type="evidence" value="ECO:0007669"/>
    <property type="project" value="UniProtKB-SubCell"/>
</dbReference>
<comment type="subcellular location">
    <subcellularLocation>
        <location evidence="2">Cytoplasm</location>
    </subcellularLocation>
</comment>
<dbReference type="OrthoDB" id="9793681at2"/>
<dbReference type="NCBIfam" id="TIGR00090">
    <property type="entry name" value="rsfS_iojap_ybeB"/>
    <property type="match status" value="1"/>
</dbReference>
<keyword evidence="2" id="KW-0810">Translation regulation</keyword>
<dbReference type="Pfam" id="PF02410">
    <property type="entry name" value="RsfS"/>
    <property type="match status" value="1"/>
</dbReference>
<dbReference type="GO" id="GO:0090071">
    <property type="term" value="P:negative regulation of ribosome biogenesis"/>
    <property type="evidence" value="ECO:0007669"/>
    <property type="project" value="UniProtKB-UniRule"/>
</dbReference>
<evidence type="ECO:0000256" key="2">
    <source>
        <dbReference type="HAMAP-Rule" id="MF_01477"/>
    </source>
</evidence>
<comment type="similarity">
    <text evidence="1 2">Belongs to the Iojap/RsfS family.</text>
</comment>
<dbReference type="GO" id="GO:0017148">
    <property type="term" value="P:negative regulation of translation"/>
    <property type="evidence" value="ECO:0007669"/>
    <property type="project" value="UniProtKB-UniRule"/>
</dbReference>
<gene>
    <name evidence="3" type="primary">ybeB</name>
    <name evidence="2" type="synonym">rsfS</name>
    <name evidence="3" type="ORF">NCTC12475_01646</name>
</gene>
<comment type="subunit">
    <text evidence="2">Interacts with ribosomal protein uL14 (rplN).</text>
</comment>
<keyword evidence="2" id="KW-0678">Repressor</keyword>
<keyword evidence="4" id="KW-1185">Reference proteome</keyword>
<dbReference type="PANTHER" id="PTHR21043">
    <property type="entry name" value="IOJAP SUPERFAMILY ORTHOLOG"/>
    <property type="match status" value="1"/>
</dbReference>
<dbReference type="AlphaFoldDB" id="A0A381DLQ7"/>
<dbReference type="GO" id="GO:0042256">
    <property type="term" value="P:cytosolic ribosome assembly"/>
    <property type="evidence" value="ECO:0007669"/>
    <property type="project" value="UniProtKB-UniRule"/>
</dbReference>